<dbReference type="InterPro" id="IPR037208">
    <property type="entry name" value="Spo0E-like_sf"/>
</dbReference>
<dbReference type="Proteomes" id="UP001596410">
    <property type="component" value="Unassembled WGS sequence"/>
</dbReference>
<dbReference type="SUPFAM" id="SSF140500">
    <property type="entry name" value="BAS1536-like"/>
    <property type="match status" value="1"/>
</dbReference>
<evidence type="ECO:0000313" key="2">
    <source>
        <dbReference type="Proteomes" id="UP001596410"/>
    </source>
</evidence>
<evidence type="ECO:0000313" key="1">
    <source>
        <dbReference type="EMBL" id="MFC7062372.1"/>
    </source>
</evidence>
<dbReference type="PANTHER" id="PTHR41263:SF1">
    <property type="entry name" value="ASPARTYL-PHOSPHATE PHOSPHATASE YISI"/>
    <property type="match status" value="1"/>
</dbReference>
<comment type="caution">
    <text evidence="1">The sequence shown here is derived from an EMBL/GenBank/DDBJ whole genome shotgun (WGS) entry which is preliminary data.</text>
</comment>
<protein>
    <submittedName>
        <fullName evidence="1">Aspartyl-phosphate phosphatase Spo0E family protein</fullName>
    </submittedName>
</protein>
<name>A0ABW2EPA7_9BACI</name>
<dbReference type="InterPro" id="IPR053028">
    <property type="entry name" value="Spo0E-like_phosphatase"/>
</dbReference>
<accession>A0ABW2EPA7</accession>
<dbReference type="RefSeq" id="WP_204709474.1">
    <property type="nucleotide sequence ID" value="NZ_JBHSZV010000027.1"/>
</dbReference>
<sequence length="63" mass="7231">MNNVIEPTQSNLSTSILNKRNEMITLGMRFGFTDKRTIKCSQQLDELLNLCANQKQFCATHQL</sequence>
<keyword evidence="2" id="KW-1185">Reference proteome</keyword>
<organism evidence="1 2">
    <name type="scientific">Halobacillus seohaensis</name>
    <dbReference type="NCBI Taxonomy" id="447421"/>
    <lineage>
        <taxon>Bacteria</taxon>
        <taxon>Bacillati</taxon>
        <taxon>Bacillota</taxon>
        <taxon>Bacilli</taxon>
        <taxon>Bacillales</taxon>
        <taxon>Bacillaceae</taxon>
        <taxon>Halobacillus</taxon>
    </lineage>
</organism>
<proteinExistence type="predicted"/>
<reference evidence="2" key="1">
    <citation type="journal article" date="2019" name="Int. J. Syst. Evol. Microbiol.">
        <title>The Global Catalogue of Microorganisms (GCM) 10K type strain sequencing project: providing services to taxonomists for standard genome sequencing and annotation.</title>
        <authorList>
            <consortium name="The Broad Institute Genomics Platform"/>
            <consortium name="The Broad Institute Genome Sequencing Center for Infectious Disease"/>
            <person name="Wu L."/>
            <person name="Ma J."/>
        </authorList>
    </citation>
    <scope>NUCLEOTIDE SEQUENCE [LARGE SCALE GENOMIC DNA]</scope>
    <source>
        <strain evidence="2">CGMCC 4.1621</strain>
    </source>
</reference>
<dbReference type="InterPro" id="IPR018540">
    <property type="entry name" value="Spo0E-like"/>
</dbReference>
<dbReference type="EMBL" id="JBHSZV010000027">
    <property type="protein sequence ID" value="MFC7062372.1"/>
    <property type="molecule type" value="Genomic_DNA"/>
</dbReference>
<dbReference type="Pfam" id="PF09388">
    <property type="entry name" value="SpoOE-like"/>
    <property type="match status" value="1"/>
</dbReference>
<gene>
    <name evidence="1" type="ORF">ACFQIC_10925</name>
</gene>
<dbReference type="Gene3D" id="4.10.280.10">
    <property type="entry name" value="Helix-loop-helix DNA-binding domain"/>
    <property type="match status" value="1"/>
</dbReference>
<dbReference type="PANTHER" id="PTHR41263">
    <property type="entry name" value="ASPARTYL-PHOSPHATE PHOSPHATASE YISI"/>
    <property type="match status" value="1"/>
</dbReference>
<dbReference type="InterPro" id="IPR036638">
    <property type="entry name" value="HLH_DNA-bd_sf"/>
</dbReference>